<dbReference type="PROSITE" id="PS50977">
    <property type="entry name" value="HTH_TETR_2"/>
    <property type="match status" value="1"/>
</dbReference>
<keyword evidence="7" id="KW-1185">Reference proteome</keyword>
<dbReference type="AlphaFoldDB" id="A0A939MQ58"/>
<dbReference type="SUPFAM" id="SSF48498">
    <property type="entry name" value="Tetracyclin repressor-like, C-terminal domain"/>
    <property type="match status" value="1"/>
</dbReference>
<sequence>MRRSARREQLLDLAEILLERDGLERFGVNALAREADLKPPSLYKHFTGAEDLEHALISRCFLRLAERFDTAETATASAGASARERVSAFAAAYRDEARRAPQLYRLATGRPLDRSRIEPGAEEAAMGALLRLLGESGAQRDRARFAWAAAHGLTALELAERFPPEADLDAAWALFVDTVASLSP</sequence>
<dbReference type="RefSeq" id="WP_208096028.1">
    <property type="nucleotide sequence ID" value="NZ_JAGDYM010000004.1"/>
</dbReference>
<dbReference type="GO" id="GO:0000976">
    <property type="term" value="F:transcription cis-regulatory region binding"/>
    <property type="evidence" value="ECO:0007669"/>
    <property type="project" value="TreeGrafter"/>
</dbReference>
<evidence type="ECO:0000313" key="6">
    <source>
        <dbReference type="EMBL" id="MBO1901009.1"/>
    </source>
</evidence>
<dbReference type="Pfam" id="PF00440">
    <property type="entry name" value="TetR_N"/>
    <property type="match status" value="1"/>
</dbReference>
<reference evidence="6" key="1">
    <citation type="submission" date="2021-03" db="EMBL/GenBank/DDBJ databases">
        <title>Leucobacter chromiisoli sp. nov., isolated from chromium-containing soil of chemical plant.</title>
        <authorList>
            <person name="Xu Z."/>
        </authorList>
    </citation>
    <scope>NUCLEOTIDE SEQUENCE</scope>
    <source>
        <strain evidence="6">S27</strain>
    </source>
</reference>
<accession>A0A939MQ58</accession>
<evidence type="ECO:0000256" key="2">
    <source>
        <dbReference type="ARBA" id="ARBA00023125"/>
    </source>
</evidence>
<dbReference type="Gene3D" id="1.10.10.60">
    <property type="entry name" value="Homeodomain-like"/>
    <property type="match status" value="1"/>
</dbReference>
<proteinExistence type="predicted"/>
<dbReference type="SUPFAM" id="SSF46689">
    <property type="entry name" value="Homeodomain-like"/>
    <property type="match status" value="1"/>
</dbReference>
<feature type="domain" description="HTH tetR-type" evidence="5">
    <location>
        <begin position="4"/>
        <end position="64"/>
    </location>
</feature>
<keyword evidence="3" id="KW-0804">Transcription</keyword>
<dbReference type="InterPro" id="IPR050109">
    <property type="entry name" value="HTH-type_TetR-like_transc_reg"/>
</dbReference>
<comment type="caution">
    <text evidence="6">The sequence shown here is derived from an EMBL/GenBank/DDBJ whole genome shotgun (WGS) entry which is preliminary data.</text>
</comment>
<dbReference type="PANTHER" id="PTHR30055:SF234">
    <property type="entry name" value="HTH-TYPE TRANSCRIPTIONAL REGULATOR BETI"/>
    <property type="match status" value="1"/>
</dbReference>
<dbReference type="PANTHER" id="PTHR30055">
    <property type="entry name" value="HTH-TYPE TRANSCRIPTIONAL REGULATOR RUTR"/>
    <property type="match status" value="1"/>
</dbReference>
<protein>
    <submittedName>
        <fullName evidence="6">TetR/AcrR family transcriptional regulator</fullName>
    </submittedName>
</protein>
<dbReference type="Gene3D" id="1.10.357.10">
    <property type="entry name" value="Tetracycline Repressor, domain 2"/>
    <property type="match status" value="1"/>
</dbReference>
<name>A0A939MQ58_9MICO</name>
<dbReference type="EMBL" id="JAGDYM010000004">
    <property type="protein sequence ID" value="MBO1901009.1"/>
    <property type="molecule type" value="Genomic_DNA"/>
</dbReference>
<dbReference type="GO" id="GO:0003700">
    <property type="term" value="F:DNA-binding transcription factor activity"/>
    <property type="evidence" value="ECO:0007669"/>
    <property type="project" value="TreeGrafter"/>
</dbReference>
<organism evidence="6 7">
    <name type="scientific">Leucobacter weissii</name>
    <dbReference type="NCBI Taxonomy" id="1983706"/>
    <lineage>
        <taxon>Bacteria</taxon>
        <taxon>Bacillati</taxon>
        <taxon>Actinomycetota</taxon>
        <taxon>Actinomycetes</taxon>
        <taxon>Micrococcales</taxon>
        <taxon>Microbacteriaceae</taxon>
        <taxon>Leucobacter</taxon>
    </lineage>
</organism>
<evidence type="ECO:0000259" key="5">
    <source>
        <dbReference type="PROSITE" id="PS50977"/>
    </source>
</evidence>
<dbReference type="InterPro" id="IPR025996">
    <property type="entry name" value="MT1864/Rv1816-like_C"/>
</dbReference>
<dbReference type="InterPro" id="IPR001647">
    <property type="entry name" value="HTH_TetR"/>
</dbReference>
<keyword evidence="1" id="KW-0805">Transcription regulation</keyword>
<dbReference type="InterPro" id="IPR009057">
    <property type="entry name" value="Homeodomain-like_sf"/>
</dbReference>
<feature type="DNA-binding region" description="H-T-H motif" evidence="4">
    <location>
        <begin position="27"/>
        <end position="46"/>
    </location>
</feature>
<gene>
    <name evidence="6" type="ORF">J4H92_03475</name>
</gene>
<dbReference type="Pfam" id="PF13305">
    <property type="entry name" value="TetR_C_33"/>
    <property type="match status" value="1"/>
</dbReference>
<evidence type="ECO:0000256" key="1">
    <source>
        <dbReference type="ARBA" id="ARBA00023015"/>
    </source>
</evidence>
<dbReference type="InterPro" id="IPR036271">
    <property type="entry name" value="Tet_transcr_reg_TetR-rel_C_sf"/>
</dbReference>
<evidence type="ECO:0000313" key="7">
    <source>
        <dbReference type="Proteomes" id="UP000664382"/>
    </source>
</evidence>
<keyword evidence="2 4" id="KW-0238">DNA-binding</keyword>
<dbReference type="Proteomes" id="UP000664382">
    <property type="component" value="Unassembled WGS sequence"/>
</dbReference>
<evidence type="ECO:0000256" key="4">
    <source>
        <dbReference type="PROSITE-ProRule" id="PRU00335"/>
    </source>
</evidence>
<evidence type="ECO:0000256" key="3">
    <source>
        <dbReference type="ARBA" id="ARBA00023163"/>
    </source>
</evidence>